<dbReference type="GO" id="GO:0004601">
    <property type="term" value="F:peroxidase activity"/>
    <property type="evidence" value="ECO:0007669"/>
    <property type="project" value="UniProtKB-KW"/>
</dbReference>
<dbReference type="InterPro" id="IPR036249">
    <property type="entry name" value="Thioredoxin-like_sf"/>
</dbReference>
<dbReference type="PIRSF" id="PIRSF000303">
    <property type="entry name" value="Glutathion_perox"/>
    <property type="match status" value="1"/>
</dbReference>
<dbReference type="PANTHER" id="PTHR11592:SF44">
    <property type="entry name" value="GLUTATHIONE PEROXIDASE"/>
    <property type="match status" value="1"/>
</dbReference>
<reference evidence="8" key="1">
    <citation type="submission" date="2023-07" db="EMBL/GenBank/DDBJ databases">
        <title>Genome content predicts the carbon catabolic preferences of heterotrophic bacteria.</title>
        <authorList>
            <person name="Gralka M."/>
        </authorList>
    </citation>
    <scope>NUCLEOTIDE SEQUENCE</scope>
    <source>
        <strain evidence="8">I3M17_2</strain>
    </source>
</reference>
<dbReference type="InterPro" id="IPR013766">
    <property type="entry name" value="Thioredoxin_domain"/>
</dbReference>
<comment type="caution">
    <text evidence="8">The sequence shown here is derived from an EMBL/GenBank/DDBJ whole genome shotgun (WGS) entry which is preliminary data.</text>
</comment>
<dbReference type="InterPro" id="IPR029759">
    <property type="entry name" value="GPX_AS"/>
</dbReference>
<dbReference type="PROSITE" id="PS51352">
    <property type="entry name" value="THIOREDOXIN_2"/>
    <property type="match status" value="1"/>
</dbReference>
<protein>
    <recommendedName>
        <fullName evidence="5">Glutathione peroxidase</fullName>
    </recommendedName>
</protein>
<dbReference type="RefSeq" id="WP_303491622.1">
    <property type="nucleotide sequence ID" value="NZ_JAUOPB010000003.1"/>
</dbReference>
<dbReference type="Pfam" id="PF00255">
    <property type="entry name" value="GSHPx"/>
    <property type="match status" value="1"/>
</dbReference>
<dbReference type="PROSITE" id="PS51355">
    <property type="entry name" value="GLUTATHIONE_PEROXID_3"/>
    <property type="match status" value="1"/>
</dbReference>
<dbReference type="Gene3D" id="3.40.30.10">
    <property type="entry name" value="Glutaredoxin"/>
    <property type="match status" value="1"/>
</dbReference>
<dbReference type="Proteomes" id="UP001169760">
    <property type="component" value="Unassembled WGS sequence"/>
</dbReference>
<evidence type="ECO:0000256" key="2">
    <source>
        <dbReference type="ARBA" id="ARBA00022559"/>
    </source>
</evidence>
<keyword evidence="2 5" id="KW-0575">Peroxidase</keyword>
<dbReference type="InterPro" id="IPR000889">
    <property type="entry name" value="Glutathione_peroxidase"/>
</dbReference>
<dbReference type="AlphaFoldDB" id="A0AAW7X5C7"/>
<dbReference type="PANTHER" id="PTHR11592">
    <property type="entry name" value="GLUTATHIONE PEROXIDASE"/>
    <property type="match status" value="1"/>
</dbReference>
<feature type="signal peptide" evidence="6">
    <location>
        <begin position="1"/>
        <end position="28"/>
    </location>
</feature>
<comment type="similarity">
    <text evidence="1 5">Belongs to the glutathione peroxidase family.</text>
</comment>
<dbReference type="CDD" id="cd00340">
    <property type="entry name" value="GSH_Peroxidase"/>
    <property type="match status" value="1"/>
</dbReference>
<feature type="chain" id="PRO_5043499422" description="Glutathione peroxidase" evidence="6">
    <location>
        <begin position="29"/>
        <end position="190"/>
    </location>
</feature>
<sequence>MKRKTNTIKRLLAPSFLLACTFTASTHAAEESAQCPSYLDHSFKKLHSTQTVNLCELYTGKPLLIVNTASHCGYTKQFGGLEKLYQTYKDQGLQVIGFASDDFKQAAKSEMEAATICYKNYGVTFTMLAPTTVTGEKANAVFSHLNASTSAPSWNFNKYLITKNGQNIEKFNSDMTPLASELEKKVQKAL</sequence>
<evidence type="ECO:0000256" key="3">
    <source>
        <dbReference type="ARBA" id="ARBA00023002"/>
    </source>
</evidence>
<organism evidence="8 9">
    <name type="scientific">Saccharophagus degradans</name>
    <dbReference type="NCBI Taxonomy" id="86304"/>
    <lineage>
        <taxon>Bacteria</taxon>
        <taxon>Pseudomonadati</taxon>
        <taxon>Pseudomonadota</taxon>
        <taxon>Gammaproteobacteria</taxon>
        <taxon>Cellvibrionales</taxon>
        <taxon>Cellvibrionaceae</taxon>
        <taxon>Saccharophagus</taxon>
    </lineage>
</organism>
<evidence type="ECO:0000313" key="9">
    <source>
        <dbReference type="Proteomes" id="UP001169760"/>
    </source>
</evidence>
<evidence type="ECO:0000256" key="6">
    <source>
        <dbReference type="SAM" id="SignalP"/>
    </source>
</evidence>
<gene>
    <name evidence="8" type="ORF">Q4521_05430</name>
</gene>
<feature type="active site" evidence="4">
    <location>
        <position position="72"/>
    </location>
</feature>
<dbReference type="GO" id="GO:0034599">
    <property type="term" value="P:cellular response to oxidative stress"/>
    <property type="evidence" value="ECO:0007669"/>
    <property type="project" value="TreeGrafter"/>
</dbReference>
<dbReference type="PROSITE" id="PS00460">
    <property type="entry name" value="GLUTATHIONE_PEROXID_1"/>
    <property type="match status" value="1"/>
</dbReference>
<name>A0AAW7X5C7_9GAMM</name>
<keyword evidence="3 5" id="KW-0560">Oxidoreductase</keyword>
<dbReference type="PRINTS" id="PR01011">
    <property type="entry name" value="GLUTPROXDASE"/>
</dbReference>
<proteinExistence type="inferred from homology"/>
<evidence type="ECO:0000313" key="8">
    <source>
        <dbReference type="EMBL" id="MDO6421906.1"/>
    </source>
</evidence>
<dbReference type="SUPFAM" id="SSF52833">
    <property type="entry name" value="Thioredoxin-like"/>
    <property type="match status" value="1"/>
</dbReference>
<evidence type="ECO:0000256" key="4">
    <source>
        <dbReference type="PIRSR" id="PIRSR000303-1"/>
    </source>
</evidence>
<evidence type="ECO:0000256" key="5">
    <source>
        <dbReference type="RuleBase" id="RU000499"/>
    </source>
</evidence>
<accession>A0AAW7X5C7</accession>
<dbReference type="EMBL" id="JAUOPB010000003">
    <property type="protein sequence ID" value="MDO6421906.1"/>
    <property type="molecule type" value="Genomic_DNA"/>
</dbReference>
<evidence type="ECO:0000259" key="7">
    <source>
        <dbReference type="PROSITE" id="PS51352"/>
    </source>
</evidence>
<keyword evidence="6" id="KW-0732">Signal</keyword>
<feature type="domain" description="Thioredoxin" evidence="7">
    <location>
        <begin position="22"/>
        <end position="190"/>
    </location>
</feature>
<evidence type="ECO:0000256" key="1">
    <source>
        <dbReference type="ARBA" id="ARBA00006926"/>
    </source>
</evidence>